<evidence type="ECO:0000256" key="12">
    <source>
        <dbReference type="SAM" id="MobiDB-lite"/>
    </source>
</evidence>
<evidence type="ECO:0000259" key="14">
    <source>
        <dbReference type="Pfam" id="PF11597"/>
    </source>
</evidence>
<evidence type="ECO:0000313" key="16">
    <source>
        <dbReference type="EMBL" id="KAL1866250.1"/>
    </source>
</evidence>
<feature type="compositionally biased region" description="Polar residues" evidence="12">
    <location>
        <begin position="1374"/>
        <end position="1414"/>
    </location>
</feature>
<evidence type="ECO:0000256" key="2">
    <source>
        <dbReference type="ARBA" id="ARBA00009354"/>
    </source>
</evidence>
<feature type="domain" description="Mediator complex subunit Med13 N-terminal" evidence="14">
    <location>
        <begin position="8"/>
        <end position="390"/>
    </location>
</feature>
<feature type="region of interest" description="Disordered" evidence="12">
    <location>
        <begin position="107"/>
        <end position="169"/>
    </location>
</feature>
<keyword evidence="5 11" id="KW-0805">Transcription regulation</keyword>
<comment type="subcellular location">
    <subcellularLocation>
        <location evidence="1 11">Nucleus</location>
    </subcellularLocation>
</comment>
<comment type="subunit">
    <text evidence="11">Component of the SRB8-11 complex, which itself associates with the Mediator complex.</text>
</comment>
<keyword evidence="17" id="KW-1185">Reference proteome</keyword>
<keyword evidence="4 11" id="KW-0678">Repressor</keyword>
<dbReference type="Proteomes" id="UP001586593">
    <property type="component" value="Unassembled WGS sequence"/>
</dbReference>
<feature type="domain" description="MID" evidence="15">
    <location>
        <begin position="1032"/>
        <end position="1205"/>
    </location>
</feature>
<organism evidence="16 17">
    <name type="scientific">Phialemonium thermophilum</name>
    <dbReference type="NCBI Taxonomy" id="223376"/>
    <lineage>
        <taxon>Eukaryota</taxon>
        <taxon>Fungi</taxon>
        <taxon>Dikarya</taxon>
        <taxon>Ascomycota</taxon>
        <taxon>Pezizomycotina</taxon>
        <taxon>Sordariomycetes</taxon>
        <taxon>Sordariomycetidae</taxon>
        <taxon>Cephalothecales</taxon>
        <taxon>Cephalothecaceae</taxon>
        <taxon>Phialemonium</taxon>
    </lineage>
</organism>
<keyword evidence="6 11" id="KW-0010">Activator</keyword>
<dbReference type="InterPro" id="IPR021643">
    <property type="entry name" value="Mediator_Med13_N"/>
</dbReference>
<feature type="compositionally biased region" description="Basic and acidic residues" evidence="12">
    <location>
        <begin position="419"/>
        <end position="440"/>
    </location>
</feature>
<feature type="domain" description="Mediator complex subunit Med13 C-terminal" evidence="13">
    <location>
        <begin position="1213"/>
        <end position="1525"/>
    </location>
</feature>
<dbReference type="Pfam" id="PF11597">
    <property type="entry name" value="Med13_N"/>
    <property type="match status" value="1"/>
</dbReference>
<feature type="compositionally biased region" description="Low complexity" evidence="12">
    <location>
        <begin position="111"/>
        <end position="132"/>
    </location>
</feature>
<dbReference type="InterPro" id="IPR041285">
    <property type="entry name" value="MID_MedPIWI"/>
</dbReference>
<feature type="region of interest" description="Disordered" evidence="12">
    <location>
        <begin position="805"/>
        <end position="835"/>
    </location>
</feature>
<evidence type="ECO:0000313" key="17">
    <source>
        <dbReference type="Proteomes" id="UP001586593"/>
    </source>
</evidence>
<evidence type="ECO:0000256" key="5">
    <source>
        <dbReference type="ARBA" id="ARBA00023015"/>
    </source>
</evidence>
<dbReference type="PANTHER" id="PTHR48249:SF3">
    <property type="entry name" value="MEDIATOR OF RNA POLYMERASE II TRANSCRIPTION SUBUNIT 13"/>
    <property type="match status" value="1"/>
</dbReference>
<evidence type="ECO:0000259" key="15">
    <source>
        <dbReference type="Pfam" id="PF18296"/>
    </source>
</evidence>
<comment type="function">
    <text evidence="9 11">Component of the SRB8-11 complex. The SRB8-11 complex is a regulatory module of the Mediator complex which is itself involved in regulation of basal and activated RNA polymerase II-dependent transcription. The SRB8-11 complex may be involved in the transcriptional repression of a subset of genes regulated by Mediator. It may inhibit the association of the Mediator complex with RNA polymerase II to form the holoenzyme complex.</text>
</comment>
<accession>A0ABR3WS52</accession>
<evidence type="ECO:0000256" key="9">
    <source>
        <dbReference type="ARBA" id="ARBA00025661"/>
    </source>
</evidence>
<comment type="caution">
    <text evidence="16">The sequence shown here is derived from an EMBL/GenBank/DDBJ whole genome shotgun (WGS) entry which is preliminary data.</text>
</comment>
<feature type="region of interest" description="Disordered" evidence="12">
    <location>
        <begin position="417"/>
        <end position="462"/>
    </location>
</feature>
<proteinExistence type="inferred from homology"/>
<gene>
    <name evidence="16" type="ORF">VTK73DRAFT_4839</name>
</gene>
<evidence type="ECO:0000256" key="10">
    <source>
        <dbReference type="ARBA" id="ARBA00032008"/>
    </source>
</evidence>
<evidence type="ECO:0000256" key="7">
    <source>
        <dbReference type="ARBA" id="ARBA00023163"/>
    </source>
</evidence>
<name>A0ABR3WS52_9PEZI</name>
<sequence>MDVGEYDTNTVLINNLSSIAFRIYEPVVSQSSTYTFNASDVENALRRDGHLVYMDDVRRGYWCFYLVGEDEPSLDRSDESLLGPTIEVCGYRLGLVQEGAFEPLNLLKSRSSGTNPVNTPNSSSSAGSGLDSNKAVQPPSGGATANLVGSTAPTLTSGTETETKMQLSNMADPKGYNSIPVNEMHKFFIQAILSSLSTSFCRETGSIPLTPKTMLLSSTIFRRGDLEPPGLAPPSALATFRVYLTTKGSLVISLNVSLVHGLISFSETLHPNLLSHGASVLAAPLGTFASFHGLFDKSLYMPDTHSVQSPDNQVTRLRQPASTDKLSRWKAYLAKLLQMHGISPTILEGCSWLNIQFFRGKANDQKSDGKRTPLGNPLSLTAWPSVLCFRKPTASLLTYPGWDNKLGNRDFDALGNAKSWHDEESQREQEFAKRRKERDAFSTQEAPDMENHNNQRQGASPLTLRRTSNAGAATAAQAGAMYPTPPDGVQMPGVTPSMDGNVPSPTEAPNLGNVADEADNSLRAASGPLLGDTFGDGWDVSGQRADHGASFLEGENLFDGLGDDMFENNELTDADFSFFDEQPAQVPDNADVADIDTTMDISPEAGQPAAEPSQTGDSGIGLPPSPAVAAAPPPPVFAKPELRHARSTLNLEATQQTNLESYSSNSLIGLKRQPSPFNPDTVYKRIRASLQRPNCSQNLPSASSHGRSSAFEKVNFDPYLSLTNKKYQERGQFFDSAMLPTKDSMPMRDEKTASVRATSVGHMIGHTADVGPNIGSMIAKITGALEGSCLGQRSVCDEDALSDADDGSLLSDGDDSSVVSDGPLSPFKSSVARRRQEDDSLSLAASVQELEQSVAGSPSTGAVELPRLSSPGTPELTITKYFADPEPYSLQLTYADEDFITIAQVLTEQAVGSMLRVGPRGLETELRDADRIFVQTLRHSMQSLLAALPHTLNSAAECRFRSLLQVQDVPLLGQPSRMQPSRPVGQEQIRPNIFQIPSPHVEVRRHESKLSVLPSALSFWESLGFGPRSGGKDINAICVFPDWKGMRDNAKFLLERLRSVYESLKLGTFENMPSTNDVVDGLLSYATDDVLASTAPANTGRVSSALSDCMSKLSLALSSLAVAEKNFVVFFVYAPDIPGSILQSCAAFQDLFEKYRKAVSEKKKAVSNELVLQLVPLEAVASETSLAILSPAEQSRLCFETYDRCTLFKGPMPAPAVALEQNVPRMIDFKPSATPSVSVLHENSCIHIAYAQSIDERWVTAAWTDNQGYRQMTASYCRGRRGRQLATPLTEVIREIWETTHDLTSIWKVHWRVIVTKCGPMDPSEMEYWTALAQTENKTSVSLTLLTVDTNPSLQLIPPAAKISSAAPATFYTTPVSTPQPSSILSPEQSGNPPTPAANSLMNAPTPGGDTSMTEPEADTTLVDITDTTWGAVASHRLNNSSSLADLRPARQSGYLVKRGGTRAEDPPVAMEVNIIHSDGSAHPRLYDLLLREMLTCFRGLGTLARVRGVVDGVRDVRPWHVAAAEKGVRTLYQLM</sequence>
<reference evidence="16 17" key="1">
    <citation type="journal article" date="2024" name="Commun. Biol.">
        <title>Comparative genomic analysis of thermophilic fungi reveals convergent evolutionary adaptations and gene losses.</title>
        <authorList>
            <person name="Steindorff A.S."/>
            <person name="Aguilar-Pontes M.V."/>
            <person name="Robinson A.J."/>
            <person name="Andreopoulos B."/>
            <person name="LaButti K."/>
            <person name="Kuo A."/>
            <person name="Mondo S."/>
            <person name="Riley R."/>
            <person name="Otillar R."/>
            <person name="Haridas S."/>
            <person name="Lipzen A."/>
            <person name="Grimwood J."/>
            <person name="Schmutz J."/>
            <person name="Clum A."/>
            <person name="Reid I.D."/>
            <person name="Moisan M.C."/>
            <person name="Butler G."/>
            <person name="Nguyen T.T.M."/>
            <person name="Dewar K."/>
            <person name="Conant G."/>
            <person name="Drula E."/>
            <person name="Henrissat B."/>
            <person name="Hansel C."/>
            <person name="Singer S."/>
            <person name="Hutchinson M.I."/>
            <person name="de Vries R.P."/>
            <person name="Natvig D.O."/>
            <person name="Powell A.J."/>
            <person name="Tsang A."/>
            <person name="Grigoriev I.V."/>
        </authorList>
    </citation>
    <scope>NUCLEOTIDE SEQUENCE [LARGE SCALE GENOMIC DNA]</scope>
    <source>
        <strain evidence="16 17">ATCC 24622</strain>
    </source>
</reference>
<feature type="compositionally biased region" description="Low complexity" evidence="12">
    <location>
        <begin position="807"/>
        <end position="826"/>
    </location>
</feature>
<dbReference type="InterPro" id="IPR009401">
    <property type="entry name" value="Med13_C"/>
</dbReference>
<dbReference type="EMBL" id="JAZHXJ010000272">
    <property type="protein sequence ID" value="KAL1866250.1"/>
    <property type="molecule type" value="Genomic_DNA"/>
</dbReference>
<evidence type="ECO:0000256" key="6">
    <source>
        <dbReference type="ARBA" id="ARBA00023159"/>
    </source>
</evidence>
<feature type="compositionally biased region" description="Polar residues" evidence="12">
    <location>
        <begin position="452"/>
        <end position="462"/>
    </location>
</feature>
<evidence type="ECO:0000256" key="4">
    <source>
        <dbReference type="ARBA" id="ARBA00022491"/>
    </source>
</evidence>
<keyword evidence="7 11" id="KW-0804">Transcription</keyword>
<feature type="compositionally biased region" description="Polar residues" evidence="12">
    <location>
        <begin position="147"/>
        <end position="169"/>
    </location>
</feature>
<evidence type="ECO:0000256" key="1">
    <source>
        <dbReference type="ARBA" id="ARBA00004123"/>
    </source>
</evidence>
<evidence type="ECO:0000256" key="11">
    <source>
        <dbReference type="RuleBase" id="RU364134"/>
    </source>
</evidence>
<evidence type="ECO:0000259" key="13">
    <source>
        <dbReference type="Pfam" id="PF06333"/>
    </source>
</evidence>
<dbReference type="Pfam" id="PF06333">
    <property type="entry name" value="Med13_C"/>
    <property type="match status" value="1"/>
</dbReference>
<keyword evidence="8 11" id="KW-0539">Nucleus</keyword>
<protein>
    <recommendedName>
        <fullName evidence="3 11">Mediator of RNA polymerase II transcription subunit 13</fullName>
    </recommendedName>
    <alternativeName>
        <fullName evidence="10 11">Mediator complex subunit 13</fullName>
    </alternativeName>
</protein>
<evidence type="ECO:0000256" key="8">
    <source>
        <dbReference type="ARBA" id="ARBA00023242"/>
    </source>
</evidence>
<evidence type="ECO:0000256" key="3">
    <source>
        <dbReference type="ARBA" id="ARBA00019618"/>
    </source>
</evidence>
<comment type="similarity">
    <text evidence="2 11">Belongs to the Mediator complex subunit 13 family.</text>
</comment>
<feature type="region of interest" description="Disordered" evidence="12">
    <location>
        <begin position="601"/>
        <end position="638"/>
    </location>
</feature>
<dbReference type="Pfam" id="PF18296">
    <property type="entry name" value="MID_MedPIWI"/>
    <property type="match status" value="1"/>
</dbReference>
<dbReference type="InterPro" id="IPR051139">
    <property type="entry name" value="Mediator_complx_sub13"/>
</dbReference>
<feature type="compositionally biased region" description="Pro residues" evidence="12">
    <location>
        <begin position="623"/>
        <end position="637"/>
    </location>
</feature>
<dbReference type="PANTHER" id="PTHR48249">
    <property type="entry name" value="MEDIATOR OF RNA POLYMERASE II TRANSCRIPTION SUBUNIT 13"/>
    <property type="match status" value="1"/>
</dbReference>
<feature type="region of interest" description="Disordered" evidence="12">
    <location>
        <begin position="1374"/>
        <end position="1415"/>
    </location>
</feature>